<dbReference type="CDD" id="cd00585">
    <property type="entry name" value="Peptidase_C1B"/>
    <property type="match status" value="1"/>
</dbReference>
<feature type="compositionally biased region" description="Low complexity" evidence="6">
    <location>
        <begin position="8"/>
        <end position="17"/>
    </location>
</feature>
<dbReference type="SUPFAM" id="SSF54001">
    <property type="entry name" value="Cysteine proteinases"/>
    <property type="match status" value="1"/>
</dbReference>
<reference evidence="7 8" key="1">
    <citation type="submission" date="2019-09" db="EMBL/GenBank/DDBJ databases">
        <title>Phylogeny of genus Pseudoclavibacter and closely related genus.</title>
        <authorList>
            <person name="Li Y."/>
        </authorList>
    </citation>
    <scope>NUCLEOTIDE SEQUENCE [LARGE SCALE GENOMIC DNA]</scope>
    <source>
        <strain evidence="7 8">JCM 16921</strain>
    </source>
</reference>
<dbReference type="Proteomes" id="UP000481339">
    <property type="component" value="Unassembled WGS sequence"/>
</dbReference>
<dbReference type="PANTHER" id="PTHR10363">
    <property type="entry name" value="BLEOMYCIN HYDROLASE"/>
    <property type="match status" value="1"/>
</dbReference>
<keyword evidence="4" id="KW-0031">Aminopeptidase</keyword>
<keyword evidence="1 4" id="KW-0645">Protease</keyword>
<dbReference type="GO" id="GO:0006508">
    <property type="term" value="P:proteolysis"/>
    <property type="evidence" value="ECO:0007669"/>
    <property type="project" value="UniProtKB-KW"/>
</dbReference>
<evidence type="ECO:0000256" key="3">
    <source>
        <dbReference type="ARBA" id="ARBA00022807"/>
    </source>
</evidence>
<dbReference type="EMBL" id="WBKA01000001">
    <property type="protein sequence ID" value="KAB1633659.1"/>
    <property type="molecule type" value="Genomic_DNA"/>
</dbReference>
<dbReference type="GO" id="GO:0005737">
    <property type="term" value="C:cytoplasm"/>
    <property type="evidence" value="ECO:0007669"/>
    <property type="project" value="TreeGrafter"/>
</dbReference>
<keyword evidence="3 4" id="KW-0788">Thiol protease</keyword>
<evidence type="ECO:0000256" key="6">
    <source>
        <dbReference type="SAM" id="MobiDB-lite"/>
    </source>
</evidence>
<dbReference type="PANTHER" id="PTHR10363:SF2">
    <property type="entry name" value="BLEOMYCIN HYDROLASE"/>
    <property type="match status" value="1"/>
</dbReference>
<dbReference type="Gene3D" id="3.90.70.10">
    <property type="entry name" value="Cysteine proteinases"/>
    <property type="match status" value="1"/>
</dbReference>
<dbReference type="AlphaFoldDB" id="A0A7C8FV39"/>
<organism evidence="7 8">
    <name type="scientific">Pseudoclavibacter caeni</name>
    <dbReference type="NCBI Taxonomy" id="908846"/>
    <lineage>
        <taxon>Bacteria</taxon>
        <taxon>Bacillati</taxon>
        <taxon>Actinomycetota</taxon>
        <taxon>Actinomycetes</taxon>
        <taxon>Micrococcales</taxon>
        <taxon>Microbacteriaceae</taxon>
        <taxon>Pseudoclavibacter</taxon>
    </lineage>
</organism>
<feature type="region of interest" description="Disordered" evidence="6">
    <location>
        <begin position="1"/>
        <end position="35"/>
    </location>
</feature>
<dbReference type="InterPro" id="IPR000169">
    <property type="entry name" value="Pept_cys_AS"/>
</dbReference>
<dbReference type="Pfam" id="PF03051">
    <property type="entry name" value="Peptidase_C1_2"/>
    <property type="match status" value="1"/>
</dbReference>
<dbReference type="GO" id="GO:0009636">
    <property type="term" value="P:response to toxic substance"/>
    <property type="evidence" value="ECO:0007669"/>
    <property type="project" value="TreeGrafter"/>
</dbReference>
<dbReference type="PROSITE" id="PS00639">
    <property type="entry name" value="THIOL_PROTEASE_HIS"/>
    <property type="match status" value="1"/>
</dbReference>
<keyword evidence="8" id="KW-1185">Reference proteome</keyword>
<dbReference type="InterPro" id="IPR004134">
    <property type="entry name" value="Peptidase_C1B"/>
</dbReference>
<dbReference type="PIRSF" id="PIRSF005700">
    <property type="entry name" value="PepC"/>
    <property type="match status" value="1"/>
</dbReference>
<evidence type="ECO:0000313" key="8">
    <source>
        <dbReference type="Proteomes" id="UP000481339"/>
    </source>
</evidence>
<comment type="similarity">
    <text evidence="4">Belongs to the peptidase C1 family.</text>
</comment>
<feature type="active site" evidence="5">
    <location>
        <position position="397"/>
    </location>
</feature>
<dbReference type="InterPro" id="IPR038765">
    <property type="entry name" value="Papain-like_cys_pep_sf"/>
</dbReference>
<comment type="caution">
    <text evidence="7">The sequence shown here is derived from an EMBL/GenBank/DDBJ whole genome shotgun (WGS) entry which is preliminary data.</text>
</comment>
<dbReference type="OrthoDB" id="1111399at2"/>
<evidence type="ECO:0000256" key="1">
    <source>
        <dbReference type="ARBA" id="ARBA00022670"/>
    </source>
</evidence>
<keyword evidence="2 4" id="KW-0378">Hydrolase</keyword>
<name>A0A7C8FV39_9MICO</name>
<feature type="compositionally biased region" description="Low complexity" evidence="6">
    <location>
        <begin position="25"/>
        <end position="35"/>
    </location>
</feature>
<dbReference type="GO" id="GO:0043418">
    <property type="term" value="P:homocysteine catabolic process"/>
    <property type="evidence" value="ECO:0007669"/>
    <property type="project" value="TreeGrafter"/>
</dbReference>
<sequence length="476" mass="53283">MTDRQQSEGTPAAGEATEAADRIGAATPETATTGELTEARLGELREGFLADPSRIRALDAVATTSIDRVALNRARLLATPRSMSNRLDHWDATDQKRSGRCWLFAALNLLRGDARRKLNVKNFEFSQNHAMYWDKIERANYFLEDMIALADRDLDDRLVSFLLSSETLLSDGGQWDMEVGVFLKHGVVPKELMPETESSSSTQRMDASLRSQLRRAALRLRAVVRGGASLAAARALKQELLAETHAILTIHLGVPPTSFEWQWNDDDREFHRAGTFTPQEFLDEYTDIDLRDYICLVDDPRPEHPKGATMTVAHLGNVVGAEPVRYLNADIATIKRIAAETIVEGEPVWFGCDVVPQFDREDGVWAADIFDHAGVYGVDLGMTKEERVRTGESRMTHAMLLTGVDLADGVPRRWRVENSWGTEKFDNGFCTMDDSWFDEYVFEVVVRKDRLPAELQRAATAEPIVLDAWDPMGALA</sequence>
<evidence type="ECO:0000256" key="2">
    <source>
        <dbReference type="ARBA" id="ARBA00022801"/>
    </source>
</evidence>
<feature type="active site" evidence="5">
    <location>
        <position position="101"/>
    </location>
</feature>
<proteinExistence type="inferred from homology"/>
<evidence type="ECO:0000256" key="4">
    <source>
        <dbReference type="PIRNR" id="PIRNR005700"/>
    </source>
</evidence>
<evidence type="ECO:0000256" key="5">
    <source>
        <dbReference type="PIRSR" id="PIRSR005700-1"/>
    </source>
</evidence>
<dbReference type="GO" id="GO:0070005">
    <property type="term" value="F:cysteine-type aminopeptidase activity"/>
    <property type="evidence" value="ECO:0007669"/>
    <property type="project" value="InterPro"/>
</dbReference>
<protein>
    <recommendedName>
        <fullName evidence="4">Aminopeptidase</fullName>
    </recommendedName>
</protein>
<gene>
    <name evidence="7" type="ORF">F8O02_01660</name>
</gene>
<evidence type="ECO:0000313" key="7">
    <source>
        <dbReference type="EMBL" id="KAB1633659.1"/>
    </source>
</evidence>
<dbReference type="InterPro" id="IPR025660">
    <property type="entry name" value="Pept_his_AS"/>
</dbReference>
<dbReference type="PROSITE" id="PS00139">
    <property type="entry name" value="THIOL_PROTEASE_CYS"/>
    <property type="match status" value="1"/>
</dbReference>
<dbReference type="RefSeq" id="WP_158035468.1">
    <property type="nucleotide sequence ID" value="NZ_BAAAZV010000018.1"/>
</dbReference>
<feature type="active site" evidence="5">
    <location>
        <position position="418"/>
    </location>
</feature>
<accession>A0A7C8FV39</accession>